<dbReference type="InterPro" id="IPR000742">
    <property type="entry name" value="EGF"/>
</dbReference>
<dbReference type="Pfam" id="PF07645">
    <property type="entry name" value="EGF_CA"/>
    <property type="match status" value="5"/>
</dbReference>
<dbReference type="HOGENOM" id="CLU_391509_0_0_1"/>
<dbReference type="GO" id="GO:0005576">
    <property type="term" value="C:extracellular region"/>
    <property type="evidence" value="ECO:0007669"/>
    <property type="project" value="UniProtKB-SubCell"/>
</dbReference>
<dbReference type="CDD" id="cd00054">
    <property type="entry name" value="EGF_CA"/>
    <property type="match status" value="7"/>
</dbReference>
<dbReference type="InterPro" id="IPR014756">
    <property type="entry name" value="Ig_E-set"/>
</dbReference>
<dbReference type="GO" id="GO:0005509">
    <property type="term" value="F:calcium ion binding"/>
    <property type="evidence" value="ECO:0007669"/>
    <property type="project" value="InterPro"/>
</dbReference>
<evidence type="ECO:0000256" key="1">
    <source>
        <dbReference type="ARBA" id="ARBA00004613"/>
    </source>
</evidence>
<comment type="caution">
    <text evidence="12">The sequence shown here is derived from an EMBL/GenBank/DDBJ whole genome shotgun (WGS) entry which is preliminary data.</text>
</comment>
<dbReference type="RefSeq" id="XP_646459.1">
    <property type="nucleotide sequence ID" value="XM_641367.1"/>
</dbReference>
<dbReference type="InterPro" id="IPR049883">
    <property type="entry name" value="NOTCH1_EGF-like"/>
</dbReference>
<evidence type="ECO:0000256" key="8">
    <source>
        <dbReference type="PROSITE-ProRule" id="PRU00076"/>
    </source>
</evidence>
<dbReference type="PANTHER" id="PTHR24032:SF18">
    <property type="entry name" value="EGF-LIKE DOMAIN-CONTAINING PROTEIN"/>
    <property type="match status" value="1"/>
</dbReference>
<dbReference type="PROSITE" id="PS01186">
    <property type="entry name" value="EGF_2"/>
    <property type="match status" value="5"/>
</dbReference>
<dbReference type="InterPro" id="IPR001881">
    <property type="entry name" value="EGF-like_Ca-bd_dom"/>
</dbReference>
<feature type="domain" description="EGF-like" evidence="11">
    <location>
        <begin position="102"/>
        <end position="144"/>
    </location>
</feature>
<evidence type="ECO:0000313" key="12">
    <source>
        <dbReference type="EMBL" id="EAL72700.1"/>
    </source>
</evidence>
<keyword evidence="4 10" id="KW-0732">Signal</keyword>
<keyword evidence="3 8" id="KW-0245">EGF-like domain</keyword>
<keyword evidence="6" id="KW-1015">Disulfide bond</keyword>
<keyword evidence="13" id="KW-1185">Reference proteome</keyword>
<gene>
    <name evidence="12" type="ORF">DDB_G0270700</name>
</gene>
<dbReference type="InterPro" id="IPR026823">
    <property type="entry name" value="cEGF"/>
</dbReference>
<evidence type="ECO:0000256" key="6">
    <source>
        <dbReference type="ARBA" id="ARBA00023157"/>
    </source>
</evidence>
<dbReference type="InterPro" id="IPR000152">
    <property type="entry name" value="EGF-type_Asp/Asn_hydroxyl_site"/>
</dbReference>
<evidence type="ECO:0000259" key="11">
    <source>
        <dbReference type="PROSITE" id="PS50026"/>
    </source>
</evidence>
<dbReference type="Pfam" id="PF01833">
    <property type="entry name" value="TIG"/>
    <property type="match status" value="1"/>
</dbReference>
<dbReference type="SMART" id="SM00179">
    <property type="entry name" value="EGF_CA"/>
    <property type="match status" value="8"/>
</dbReference>
<dbReference type="PROSITE" id="PS01187">
    <property type="entry name" value="EGF_CA"/>
    <property type="match status" value="2"/>
</dbReference>
<organism evidence="12 13">
    <name type="scientific">Dictyostelium discoideum</name>
    <name type="common">Social amoeba</name>
    <dbReference type="NCBI Taxonomy" id="44689"/>
    <lineage>
        <taxon>Eukaryota</taxon>
        <taxon>Amoebozoa</taxon>
        <taxon>Evosea</taxon>
        <taxon>Eumycetozoa</taxon>
        <taxon>Dictyostelia</taxon>
        <taxon>Dictyosteliales</taxon>
        <taxon>Dictyosteliaceae</taxon>
        <taxon>Dictyostelium</taxon>
    </lineage>
</organism>
<keyword evidence="7" id="KW-0325">Glycoprotein</keyword>
<dbReference type="GeneID" id="8617419"/>
<dbReference type="FunFam" id="2.10.25.10:FF:000038">
    <property type="entry name" value="Fibrillin 2"/>
    <property type="match status" value="2"/>
</dbReference>
<evidence type="ECO:0000256" key="7">
    <source>
        <dbReference type="ARBA" id="ARBA00023180"/>
    </source>
</evidence>
<dbReference type="InParanoid" id="Q55CM2"/>
<dbReference type="SMART" id="SM00181">
    <property type="entry name" value="EGF"/>
    <property type="match status" value="8"/>
</dbReference>
<dbReference type="SUPFAM" id="SSF57196">
    <property type="entry name" value="EGF/Laminin"/>
    <property type="match status" value="2"/>
</dbReference>
<keyword evidence="9" id="KW-0812">Transmembrane</keyword>
<feature type="domain" description="EGF-like" evidence="11">
    <location>
        <begin position="187"/>
        <end position="227"/>
    </location>
</feature>
<dbReference type="AlphaFoldDB" id="Q55CM2"/>
<evidence type="ECO:0000256" key="9">
    <source>
        <dbReference type="SAM" id="Phobius"/>
    </source>
</evidence>
<protein>
    <recommendedName>
        <fullName evidence="11">EGF-like domain-containing protein</fullName>
    </recommendedName>
</protein>
<dbReference type="PhylomeDB" id="Q55CM2"/>
<dbReference type="Pfam" id="PF12662">
    <property type="entry name" value="cEGF"/>
    <property type="match status" value="2"/>
</dbReference>
<dbReference type="SUPFAM" id="SSF81296">
    <property type="entry name" value="E set domains"/>
    <property type="match status" value="1"/>
</dbReference>
<feature type="domain" description="EGF-like" evidence="11">
    <location>
        <begin position="270"/>
        <end position="314"/>
    </location>
</feature>
<comment type="caution">
    <text evidence="8">Lacks conserved residue(s) required for the propagation of feature annotation.</text>
</comment>
<dbReference type="FunFam" id="2.10.25.10:FF:000005">
    <property type="entry name" value="Fibrillin 2"/>
    <property type="match status" value="1"/>
</dbReference>
<feature type="domain" description="EGF-like" evidence="11">
    <location>
        <begin position="315"/>
        <end position="358"/>
    </location>
</feature>
<dbReference type="EMBL" id="AAFI02000005">
    <property type="protein sequence ID" value="EAL72700.1"/>
    <property type="molecule type" value="Genomic_DNA"/>
</dbReference>
<dbReference type="InterPro" id="IPR013783">
    <property type="entry name" value="Ig-like_fold"/>
</dbReference>
<dbReference type="VEuPathDB" id="AmoebaDB:DDB_G0270700"/>
<dbReference type="dictyBase" id="DDB_G0270700"/>
<evidence type="ECO:0000256" key="2">
    <source>
        <dbReference type="ARBA" id="ARBA00022525"/>
    </source>
</evidence>
<feature type="chain" id="PRO_5004249825" description="EGF-like domain-containing protein" evidence="10">
    <location>
        <begin position="24"/>
        <end position="820"/>
    </location>
</feature>
<dbReference type="Pfam" id="PF22933">
    <property type="entry name" value="ComC_SSD"/>
    <property type="match status" value="1"/>
</dbReference>
<dbReference type="SUPFAM" id="SSF57184">
    <property type="entry name" value="Growth factor receptor domain"/>
    <property type="match status" value="2"/>
</dbReference>
<feature type="transmembrane region" description="Helical" evidence="9">
    <location>
        <begin position="773"/>
        <end position="797"/>
    </location>
</feature>
<sequence length="820" mass="89373">MINKSFLLISILLLLNNSKIIDSTSSCPAGTNNMANGGCPTVMYPDLNCECDNGQCFACLDIDECISGHNCVAPAYCVNDYATFSCKCPPNGYTPNGTGCDDINECSLGSHDCVTPAYCVNKIGSFTCECLNGYTLSSNSKSCDDVDECTTTPTICGSATCMNTQGGYKCNCQEGYIYSPITSSCLDIDECTNPSICGSAICNNSPGSFFCQCLNGYSYNSVSKACDDVNECIDTPTVCGSAKCTNIDGGYICNCDIGLSYDSSTKSCLDYNECSMGTHNCVSPATCVNTHASFTCECINQPGYTLSNNGTNCIDIDECSLDTDDCISPAYCVNEPAGSFTCVCNDGYTLSGDAKSCIDIDECSSSTHDCVSPATCVNNDGSFSCICKDVPGYSLSSNGKSCSKNNISISSVIPSFTNGGEASFIGVFGNTFKDLSLLIGSNNCSIIANSSNLIKCTAPPGQGVHSVILNIDGEQYIANQIYQYQNQILQCPNDCLSKLNQGICDSKTGQCKCNTGFNSYDCSGIIILDDTKSNGGIKFDNHTNSFTTDDNNVKFLIYYKLLKEVGFDGQVYKTYPLKKEWILNSTFENEMIFEQTISHDSNCKIITHFQEIKDEKKAFQFANEQFYLEKGSIKVTIKVTKYDYINNLNTLELELISSIEEQDQNRNDCNSKDIDIEDINSPASSKFSFIKISKDNKIFSGRFLNKLLSDNRETFFSTENIKDLESNSITTLLKLPHFNNECIIDPGILLTLDFSVLLSTDFKENCKEDNRKWVIPVSIVIPVVFVASAIIFISIIYKKSTTVKIGLKKFKSIKLNSMKG</sequence>
<dbReference type="PROSITE" id="PS50026">
    <property type="entry name" value="EGF_3"/>
    <property type="match status" value="7"/>
</dbReference>
<accession>Q55CM2</accession>
<comment type="subcellular location">
    <subcellularLocation>
        <location evidence="1">Secreted</location>
    </subcellularLocation>
</comment>
<keyword evidence="9" id="KW-0472">Membrane</keyword>
<dbReference type="InterPro" id="IPR009030">
    <property type="entry name" value="Growth_fac_rcpt_cys_sf"/>
</dbReference>
<proteinExistence type="predicted"/>
<dbReference type="InterPro" id="IPR018097">
    <property type="entry name" value="EGF_Ca-bd_CS"/>
</dbReference>
<dbReference type="PaxDb" id="44689-DDB0201917"/>
<feature type="domain" description="EGF-like" evidence="11">
    <location>
        <begin position="61"/>
        <end position="101"/>
    </location>
</feature>
<keyword evidence="9" id="KW-1133">Transmembrane helix</keyword>
<dbReference type="PANTHER" id="PTHR24032">
    <property type="entry name" value="EGF-LIKE DOMAIN-CONTAINING PROTEIN-RELATED-RELATED"/>
    <property type="match status" value="1"/>
</dbReference>
<dbReference type="FunFam" id="2.10.25.10:FF:000014">
    <property type="entry name" value="Latent-transforming growth factor beta-binding protein 3"/>
    <property type="match status" value="1"/>
</dbReference>
<dbReference type="STRING" id="44689.Q55CM2"/>
<dbReference type="OMA" id="KRCSDIN"/>
<dbReference type="InterPro" id="IPR054484">
    <property type="entry name" value="ComC_SSD"/>
</dbReference>
<feature type="domain" description="EGF-like" evidence="11">
    <location>
        <begin position="145"/>
        <end position="186"/>
    </location>
</feature>
<dbReference type="InterPro" id="IPR053331">
    <property type="entry name" value="EGF-like_comC"/>
</dbReference>
<evidence type="ECO:0000313" key="13">
    <source>
        <dbReference type="Proteomes" id="UP000002195"/>
    </source>
</evidence>
<evidence type="ECO:0000256" key="4">
    <source>
        <dbReference type="ARBA" id="ARBA00022729"/>
    </source>
</evidence>
<dbReference type="FunFam" id="2.10.25.10:FF:000119">
    <property type="entry name" value="vitamin K-dependent protein S"/>
    <property type="match status" value="1"/>
</dbReference>
<evidence type="ECO:0000256" key="10">
    <source>
        <dbReference type="SAM" id="SignalP"/>
    </source>
</evidence>
<evidence type="ECO:0000256" key="3">
    <source>
        <dbReference type="ARBA" id="ARBA00022536"/>
    </source>
</evidence>
<dbReference type="KEGG" id="ddi:DDB_G0270700"/>
<dbReference type="eggNOG" id="KOG1217">
    <property type="taxonomic scope" value="Eukaryota"/>
</dbReference>
<feature type="signal peptide" evidence="10">
    <location>
        <begin position="1"/>
        <end position="23"/>
    </location>
</feature>
<keyword evidence="5" id="KW-0677">Repeat</keyword>
<reference evidence="12 13" key="1">
    <citation type="journal article" date="2005" name="Nature">
        <title>The genome of the social amoeba Dictyostelium discoideum.</title>
        <authorList>
            <consortium name="The Dictyostelium discoideum Sequencing Consortium"/>
            <person name="Eichinger L."/>
            <person name="Pachebat J.A."/>
            <person name="Glockner G."/>
            <person name="Rajandream M.A."/>
            <person name="Sucgang R."/>
            <person name="Berriman M."/>
            <person name="Song J."/>
            <person name="Olsen R."/>
            <person name="Szafranski K."/>
            <person name="Xu Q."/>
            <person name="Tunggal B."/>
            <person name="Kummerfeld S."/>
            <person name="Madera M."/>
            <person name="Konfortov B.A."/>
            <person name="Rivero F."/>
            <person name="Bankier A.T."/>
            <person name="Lehmann R."/>
            <person name="Hamlin N."/>
            <person name="Davies R."/>
            <person name="Gaudet P."/>
            <person name="Fey P."/>
            <person name="Pilcher K."/>
            <person name="Chen G."/>
            <person name="Saunders D."/>
            <person name="Sodergren E."/>
            <person name="Davis P."/>
            <person name="Kerhornou A."/>
            <person name="Nie X."/>
            <person name="Hall N."/>
            <person name="Anjard C."/>
            <person name="Hemphill L."/>
            <person name="Bason N."/>
            <person name="Farbrother P."/>
            <person name="Desany B."/>
            <person name="Just E."/>
            <person name="Morio T."/>
            <person name="Rost R."/>
            <person name="Churcher C."/>
            <person name="Cooper J."/>
            <person name="Haydock S."/>
            <person name="van Driessche N."/>
            <person name="Cronin A."/>
            <person name="Goodhead I."/>
            <person name="Muzny D."/>
            <person name="Mourier T."/>
            <person name="Pain A."/>
            <person name="Lu M."/>
            <person name="Harper D."/>
            <person name="Lindsay R."/>
            <person name="Hauser H."/>
            <person name="James K."/>
            <person name="Quiles M."/>
            <person name="Madan Babu M."/>
            <person name="Saito T."/>
            <person name="Buchrieser C."/>
            <person name="Wardroper A."/>
            <person name="Felder M."/>
            <person name="Thangavelu M."/>
            <person name="Johnson D."/>
            <person name="Knights A."/>
            <person name="Loulseged H."/>
            <person name="Mungall K."/>
            <person name="Oliver K."/>
            <person name="Price C."/>
            <person name="Quail M.A."/>
            <person name="Urushihara H."/>
            <person name="Hernandez J."/>
            <person name="Rabbinowitsch E."/>
            <person name="Steffen D."/>
            <person name="Sanders M."/>
            <person name="Ma J."/>
            <person name="Kohara Y."/>
            <person name="Sharp S."/>
            <person name="Simmonds M."/>
            <person name="Spiegler S."/>
            <person name="Tivey A."/>
            <person name="Sugano S."/>
            <person name="White B."/>
            <person name="Walker D."/>
            <person name="Woodward J."/>
            <person name="Winckler T."/>
            <person name="Tanaka Y."/>
            <person name="Shaulsky G."/>
            <person name="Schleicher M."/>
            <person name="Weinstock G."/>
            <person name="Rosenthal A."/>
            <person name="Cox E.C."/>
            <person name="Chisholm R.L."/>
            <person name="Gibbs R."/>
            <person name="Loomis W.F."/>
            <person name="Platzer M."/>
            <person name="Kay R.R."/>
            <person name="Williams J."/>
            <person name="Dear P.H."/>
            <person name="Noegel A.A."/>
            <person name="Barrell B."/>
            <person name="Kuspa A."/>
        </authorList>
    </citation>
    <scope>NUCLEOTIDE SEQUENCE [LARGE SCALE GENOMIC DNA]</scope>
    <source>
        <strain evidence="12 13">AX4</strain>
    </source>
</reference>
<keyword evidence="2" id="KW-0964">Secreted</keyword>
<evidence type="ECO:0000256" key="5">
    <source>
        <dbReference type="ARBA" id="ARBA00022737"/>
    </source>
</evidence>
<dbReference type="Proteomes" id="UP000002195">
    <property type="component" value="Unassembled WGS sequence"/>
</dbReference>
<dbReference type="Gene3D" id="2.10.25.10">
    <property type="entry name" value="Laminin"/>
    <property type="match status" value="8"/>
</dbReference>
<name>Q55CM2_DICDI</name>
<dbReference type="InterPro" id="IPR002909">
    <property type="entry name" value="IPT_dom"/>
</dbReference>
<dbReference type="Gene3D" id="2.60.40.10">
    <property type="entry name" value="Immunoglobulins"/>
    <property type="match status" value="1"/>
</dbReference>
<dbReference type="PROSITE" id="PS00010">
    <property type="entry name" value="ASX_HYDROXYL"/>
    <property type="match status" value="6"/>
</dbReference>
<feature type="domain" description="EGF-like" evidence="11">
    <location>
        <begin position="359"/>
        <end position="403"/>
    </location>
</feature>